<proteinExistence type="inferred from homology"/>
<comment type="catalytic activity">
    <reaction evidence="4">
        <text>Mo-molybdopterin + L-cysteine + AH2 = thio-Mo-molybdopterin + L-alanine + A + H2O</text>
        <dbReference type="Rhea" id="RHEA:42636"/>
        <dbReference type="ChEBI" id="CHEBI:13193"/>
        <dbReference type="ChEBI" id="CHEBI:15377"/>
        <dbReference type="ChEBI" id="CHEBI:17499"/>
        <dbReference type="ChEBI" id="CHEBI:35235"/>
        <dbReference type="ChEBI" id="CHEBI:57972"/>
        <dbReference type="ChEBI" id="CHEBI:71302"/>
        <dbReference type="ChEBI" id="CHEBI:82685"/>
        <dbReference type="EC" id="2.8.1.9"/>
    </reaction>
</comment>
<dbReference type="InParanoid" id="H2YX39"/>
<feature type="modified residue" description="N6-(pyridoxal phosphate)lysine" evidence="4">
    <location>
        <position position="252"/>
    </location>
</feature>
<dbReference type="HAMAP" id="MF_03050">
    <property type="entry name" value="MOCOS"/>
    <property type="match status" value="1"/>
</dbReference>
<dbReference type="PANTHER" id="PTHR14237:SF80">
    <property type="entry name" value="MOLYBDENUM COFACTOR SULFURASE"/>
    <property type="match status" value="1"/>
</dbReference>
<keyword evidence="1 4" id="KW-0808">Transferase</keyword>
<comment type="function">
    <text evidence="4">Sulfurates the molybdenum cofactor. Sulfation of molybdenum is essential for xanthine dehydrogenase (XDH) and aldehyde oxidase (ADO) enzymes in which molybdenum cofactor is liganded by 1 oxygen and 1 sulfur atom in active form.</text>
</comment>
<keyword evidence="3 4" id="KW-0501">Molybdenum cofactor biosynthesis</keyword>
<dbReference type="STRING" id="51511.ENSCSAVP00000009900"/>
<dbReference type="GO" id="GO:0008265">
    <property type="term" value="F:molybdenum cofactor sulfurtransferase activity"/>
    <property type="evidence" value="ECO:0007669"/>
    <property type="project" value="UniProtKB-UniRule"/>
</dbReference>
<dbReference type="PANTHER" id="PTHR14237">
    <property type="entry name" value="MOLYBDOPTERIN COFACTOR SULFURASE MOSC"/>
    <property type="match status" value="1"/>
</dbReference>
<dbReference type="AlphaFoldDB" id="H2YX39"/>
<evidence type="ECO:0000256" key="4">
    <source>
        <dbReference type="HAMAP-Rule" id="MF_03050"/>
    </source>
</evidence>
<dbReference type="Pfam" id="PF00266">
    <property type="entry name" value="Aminotran_5"/>
    <property type="match status" value="2"/>
</dbReference>
<evidence type="ECO:0000259" key="5">
    <source>
        <dbReference type="PROSITE" id="PS51340"/>
    </source>
</evidence>
<dbReference type="Pfam" id="PF03476">
    <property type="entry name" value="MOSC_N"/>
    <property type="match status" value="1"/>
</dbReference>
<evidence type="ECO:0000256" key="1">
    <source>
        <dbReference type="ARBA" id="ARBA00022679"/>
    </source>
</evidence>
<dbReference type="GO" id="GO:0006777">
    <property type="term" value="P:Mo-molybdopterin cofactor biosynthetic process"/>
    <property type="evidence" value="ECO:0007669"/>
    <property type="project" value="UniProtKB-UniRule"/>
</dbReference>
<comment type="similarity">
    <text evidence="4">Belongs to the class-V pyridoxal-phosphate-dependent aminotransferase family. MOCOS subfamily.</text>
</comment>
<name>H2YX39_CIOSA</name>
<dbReference type="InterPro" id="IPR015421">
    <property type="entry name" value="PyrdxlP-dep_Trfase_major"/>
</dbReference>
<evidence type="ECO:0000313" key="7">
    <source>
        <dbReference type="Proteomes" id="UP000007875"/>
    </source>
</evidence>
<dbReference type="EC" id="2.8.1.9" evidence="4"/>
<reference evidence="6" key="3">
    <citation type="submission" date="2025-09" db="UniProtKB">
        <authorList>
            <consortium name="Ensembl"/>
        </authorList>
    </citation>
    <scope>IDENTIFICATION</scope>
</reference>
<accession>H2YX39</accession>
<feature type="domain" description="MOSC" evidence="5">
    <location>
        <begin position="622"/>
        <end position="763"/>
    </location>
</feature>
<reference evidence="6" key="2">
    <citation type="submission" date="2025-08" db="UniProtKB">
        <authorList>
            <consortium name="Ensembl"/>
        </authorList>
    </citation>
    <scope>IDENTIFICATION</scope>
</reference>
<dbReference type="InterPro" id="IPR005303">
    <property type="entry name" value="MOCOS_middle"/>
</dbReference>
<dbReference type="GeneTree" id="ENSGT00940000157051"/>
<dbReference type="Ensembl" id="ENSCSAVT00000010020.1">
    <property type="protein sequence ID" value="ENSCSAVP00000009900.1"/>
    <property type="gene ID" value="ENSCSAVG00000005821.1"/>
</dbReference>
<dbReference type="SUPFAM" id="SSF141673">
    <property type="entry name" value="MOSC N-terminal domain-like"/>
    <property type="match status" value="1"/>
</dbReference>
<dbReference type="FunCoup" id="H2YX39">
    <property type="interactions" value="3"/>
</dbReference>
<organism evidence="6 7">
    <name type="scientific">Ciona savignyi</name>
    <name type="common">Pacific transparent sea squirt</name>
    <dbReference type="NCBI Taxonomy" id="51511"/>
    <lineage>
        <taxon>Eukaryota</taxon>
        <taxon>Metazoa</taxon>
        <taxon>Chordata</taxon>
        <taxon>Tunicata</taxon>
        <taxon>Ascidiacea</taxon>
        <taxon>Phlebobranchia</taxon>
        <taxon>Cionidae</taxon>
        <taxon>Ciona</taxon>
    </lineage>
</organism>
<comment type="cofactor">
    <cofactor evidence="4">
        <name>pyridoxal 5'-phosphate</name>
        <dbReference type="ChEBI" id="CHEBI:597326"/>
    </cofactor>
</comment>
<dbReference type="GO" id="GO:0016829">
    <property type="term" value="F:lyase activity"/>
    <property type="evidence" value="ECO:0007669"/>
    <property type="project" value="UniProtKB-UniRule"/>
</dbReference>
<dbReference type="InterPro" id="IPR005302">
    <property type="entry name" value="MoCF_Sase_C"/>
</dbReference>
<dbReference type="Proteomes" id="UP000007875">
    <property type="component" value="Unassembled WGS sequence"/>
</dbReference>
<dbReference type="PROSITE" id="PS51340">
    <property type="entry name" value="MOSC"/>
    <property type="match status" value="1"/>
</dbReference>
<dbReference type="Pfam" id="PF03473">
    <property type="entry name" value="MOSC"/>
    <property type="match status" value="1"/>
</dbReference>
<dbReference type="InterPro" id="IPR000192">
    <property type="entry name" value="Aminotrans_V_dom"/>
</dbReference>
<evidence type="ECO:0000256" key="3">
    <source>
        <dbReference type="ARBA" id="ARBA00023150"/>
    </source>
</evidence>
<sequence>IMADKIEYPANLDGMLKQEFSRLNGKNSSIYLDHTGSTLYAKSQIDAYTADLQSHLYGNPHSGNPSSEHMADIVRGTVLNHFNVTNDQYDCVFTSGATGALRVLAENFEWTKGKSKFVYLEDNHTSVVGIREPVETQNCEAWLKEQKLNSTENLSQKDKSKIYFRVGNIFAYPAQSNFSGTKYPLFWISEVKKGEAFNLSKLMFVYIYICLGIGNPNSCNWYVLLDAAAYVSCSKLDLTEHPADFVCISFYKMFGFPTGLGCLLVRKSAAEMLTNKRYFGGGSPAGYLANCDFFKPRTVLHSRLEDGTISFLDIMALKHGFNFLNQVDKSMVRIQDHTFSLAQRLYRAMNMLKHHNGAEVVKIYSHTDYTDSQTQGAIITFNVNRADGSCIGFNHVLQLAASKNIHLRSGCFCNVGACVSMLNLTPENMKTIFQSGHSCGDHIDIVDGKPVGAIRASLGYMSSTRDVDSLVQFIKESFLQENNLSAEVNDEVYYDARSSVSDSSKALTLEKIFLYPVKSCRAIEVKQWTLCETGLTHDRMWMIVNDYGVCLTQKRENLLALIQPSIDLEAGTLTLESESCGSVEVPLNADDRIDGSVDINVCESKVCGDRVSGYDCGEKVSKWLSEFLGYKCYLIRKNNETRFAKKRKEIENCSNQTLALTNGAQYLMLTSSSVKFLQEKINSQLSEDGSKLGFDEIVDRFRCNFLVSGCKAFEEESWSKIFIRNQANVVKFMCSGLSNRCSMICVDKTGQKGLEPLRTLGTL</sequence>
<feature type="active site" evidence="4">
    <location>
        <position position="413"/>
    </location>
</feature>
<protein>
    <recommendedName>
        <fullName evidence="4">Molybdenum cofactor sulfurase</fullName>
        <shortName evidence="4">MCS</shortName>
        <shortName evidence="4">MOS</shortName>
        <shortName evidence="4">MoCo sulfurase</shortName>
        <ecNumber evidence="4">2.8.1.9</ecNumber>
    </recommendedName>
    <alternativeName>
        <fullName evidence="4">Molybdenum cofactor sulfurtransferase</fullName>
    </alternativeName>
</protein>
<dbReference type="InterPro" id="IPR015424">
    <property type="entry name" value="PyrdxlP-dep_Trfase"/>
</dbReference>
<keyword evidence="2 4" id="KW-0663">Pyridoxal phosphate</keyword>
<reference evidence="7" key="1">
    <citation type="submission" date="2003-08" db="EMBL/GenBank/DDBJ databases">
        <authorList>
            <person name="Birren B."/>
            <person name="Nusbaum C."/>
            <person name="Abebe A."/>
            <person name="Abouelleil A."/>
            <person name="Adekoya E."/>
            <person name="Ait-zahra M."/>
            <person name="Allen N."/>
            <person name="Allen T."/>
            <person name="An P."/>
            <person name="Anderson M."/>
            <person name="Anderson S."/>
            <person name="Arachchi H."/>
            <person name="Armbruster J."/>
            <person name="Bachantsang P."/>
            <person name="Baldwin J."/>
            <person name="Barry A."/>
            <person name="Bayul T."/>
            <person name="Blitshsteyn B."/>
            <person name="Bloom T."/>
            <person name="Blye J."/>
            <person name="Boguslavskiy L."/>
            <person name="Borowsky M."/>
            <person name="Boukhgalter B."/>
            <person name="Brunache A."/>
            <person name="Butler J."/>
            <person name="Calixte N."/>
            <person name="Calvo S."/>
            <person name="Camarata J."/>
            <person name="Campo K."/>
            <person name="Chang J."/>
            <person name="Cheshatsang Y."/>
            <person name="Citroen M."/>
            <person name="Collymore A."/>
            <person name="Considine T."/>
            <person name="Cook A."/>
            <person name="Cooke P."/>
            <person name="Corum B."/>
            <person name="Cuomo C."/>
            <person name="David R."/>
            <person name="Dawoe T."/>
            <person name="Degray S."/>
            <person name="Dodge S."/>
            <person name="Dooley K."/>
            <person name="Dorje P."/>
            <person name="Dorjee K."/>
            <person name="Dorris L."/>
            <person name="Duffey N."/>
            <person name="Dupes A."/>
            <person name="Elkins T."/>
            <person name="Engels R."/>
            <person name="Erickson J."/>
            <person name="Farina A."/>
            <person name="Faro S."/>
            <person name="Ferreira P."/>
            <person name="Fischer H."/>
            <person name="Fitzgerald M."/>
            <person name="Foley K."/>
            <person name="Gage D."/>
            <person name="Galagan J."/>
            <person name="Gearin G."/>
            <person name="Gnerre S."/>
            <person name="Gnirke A."/>
            <person name="Goyette A."/>
            <person name="Graham J."/>
            <person name="Grandbois E."/>
            <person name="Gyaltsen K."/>
            <person name="Hafez N."/>
            <person name="Hagopian D."/>
            <person name="Hagos B."/>
            <person name="Hall J."/>
            <person name="Hatcher B."/>
            <person name="Heller A."/>
            <person name="Higgins H."/>
            <person name="Honan T."/>
            <person name="Horn A."/>
            <person name="Houde N."/>
            <person name="Hughes L."/>
            <person name="Hulme W."/>
            <person name="Husby E."/>
            <person name="Iliev I."/>
            <person name="Jaffe D."/>
            <person name="Jones C."/>
            <person name="Kamal M."/>
            <person name="Kamat A."/>
            <person name="Kamvysselis M."/>
            <person name="Karlsson E."/>
            <person name="Kells C."/>
            <person name="Kieu A."/>
            <person name="Kisner P."/>
            <person name="Kodira C."/>
            <person name="Kulbokas E."/>
            <person name="Labutti K."/>
            <person name="Lama D."/>
            <person name="Landers T."/>
            <person name="Leger J."/>
            <person name="Levine S."/>
            <person name="Lewis D."/>
            <person name="Lewis T."/>
            <person name="Lindblad-toh K."/>
            <person name="Liu X."/>
            <person name="Lokyitsang T."/>
            <person name="Lokyitsang Y."/>
            <person name="Lucien O."/>
            <person name="Lui A."/>
            <person name="Ma L.J."/>
            <person name="Mabbitt R."/>
            <person name="Macdonald J."/>
            <person name="Maclean C."/>
            <person name="Major J."/>
            <person name="Manning J."/>
            <person name="Marabella R."/>
            <person name="Maru K."/>
            <person name="Matthews C."/>
            <person name="Mauceli E."/>
            <person name="Mccarthy M."/>
            <person name="Mcdonough S."/>
            <person name="Mcghee T."/>
            <person name="Meldrim J."/>
            <person name="Meneus L."/>
            <person name="Mesirov J."/>
            <person name="Mihalev A."/>
            <person name="Mihova T."/>
            <person name="Mikkelsen T."/>
            <person name="Mlenga V."/>
            <person name="Moru K."/>
            <person name="Mozes J."/>
            <person name="Mulrain L."/>
            <person name="Munson G."/>
            <person name="Naylor J."/>
            <person name="Newes C."/>
            <person name="Nguyen C."/>
            <person name="Nguyen N."/>
            <person name="Nguyen T."/>
            <person name="Nicol R."/>
            <person name="Nielsen C."/>
            <person name="Nizzari M."/>
            <person name="Norbu C."/>
            <person name="Norbu N."/>
            <person name="O'donnell P."/>
            <person name="Okoawo O."/>
            <person name="O'leary S."/>
            <person name="Omotosho B."/>
            <person name="O'neill K."/>
            <person name="Osman S."/>
            <person name="Parker S."/>
            <person name="Perrin D."/>
            <person name="Phunkhang P."/>
            <person name="Piqani B."/>
            <person name="Purcell S."/>
            <person name="Rachupka T."/>
            <person name="Ramasamy U."/>
            <person name="Rameau R."/>
            <person name="Ray V."/>
            <person name="Raymond C."/>
            <person name="Retta R."/>
            <person name="Richardson S."/>
            <person name="Rise C."/>
            <person name="Rodriguez J."/>
            <person name="Rogers J."/>
            <person name="Rogov P."/>
            <person name="Rutman M."/>
            <person name="Schupbach R."/>
            <person name="Seaman C."/>
            <person name="Settipalli S."/>
            <person name="Sharpe T."/>
            <person name="Sheridan J."/>
            <person name="Sherpa N."/>
            <person name="Shi J."/>
            <person name="Smirnov S."/>
            <person name="Smith C."/>
            <person name="Sougnez C."/>
            <person name="Spencer B."/>
            <person name="Stalker J."/>
            <person name="Stange-thomann N."/>
            <person name="Stavropoulos S."/>
            <person name="Stetson K."/>
            <person name="Stone C."/>
            <person name="Stone S."/>
            <person name="Stubbs M."/>
            <person name="Talamas J."/>
            <person name="Tchuinga P."/>
            <person name="Tenzing P."/>
            <person name="Tesfaye S."/>
            <person name="Theodore J."/>
            <person name="Thoulutsang Y."/>
            <person name="Topham K."/>
            <person name="Towey S."/>
            <person name="Tsamla T."/>
            <person name="Tsomo N."/>
            <person name="Vallee D."/>
            <person name="Vassiliev H."/>
            <person name="Venkataraman V."/>
            <person name="Vinson J."/>
            <person name="Vo A."/>
            <person name="Wade C."/>
            <person name="Wang S."/>
            <person name="Wangchuk T."/>
            <person name="Wangdi T."/>
            <person name="Whittaker C."/>
            <person name="Wilkinson J."/>
            <person name="Wu Y."/>
            <person name="Wyman D."/>
            <person name="Yadav S."/>
            <person name="Yang S."/>
            <person name="Yang X."/>
            <person name="Yeager S."/>
            <person name="Yee E."/>
            <person name="Young G."/>
            <person name="Zainoun J."/>
            <person name="Zembeck L."/>
            <person name="Zimmer A."/>
            <person name="Zody M."/>
            <person name="Lander E."/>
        </authorList>
    </citation>
    <scope>NUCLEOTIDE SEQUENCE [LARGE SCALE GENOMIC DNA]</scope>
</reference>
<dbReference type="GO" id="GO:0030151">
    <property type="term" value="F:molybdenum ion binding"/>
    <property type="evidence" value="ECO:0007669"/>
    <property type="project" value="UniProtKB-UniRule"/>
</dbReference>
<keyword evidence="7" id="KW-1185">Reference proteome</keyword>
<dbReference type="Gene3D" id="3.40.640.10">
    <property type="entry name" value="Type I PLP-dependent aspartate aminotransferase-like (Major domain)"/>
    <property type="match status" value="1"/>
</dbReference>
<dbReference type="OMA" id="THPFMED"/>
<dbReference type="GO" id="GO:0030170">
    <property type="term" value="F:pyridoxal phosphate binding"/>
    <property type="evidence" value="ECO:0007669"/>
    <property type="project" value="UniProtKB-UniRule"/>
</dbReference>
<dbReference type="InterPro" id="IPR028886">
    <property type="entry name" value="MoCo_sulfurase"/>
</dbReference>
<evidence type="ECO:0000256" key="2">
    <source>
        <dbReference type="ARBA" id="ARBA00022898"/>
    </source>
</evidence>
<dbReference type="eggNOG" id="KOG2142">
    <property type="taxonomic scope" value="Eukaryota"/>
</dbReference>
<evidence type="ECO:0000313" key="6">
    <source>
        <dbReference type="Ensembl" id="ENSCSAVP00000009900.1"/>
    </source>
</evidence>
<dbReference type="SUPFAM" id="SSF53383">
    <property type="entry name" value="PLP-dependent transferases"/>
    <property type="match status" value="1"/>
</dbReference>